<reference evidence="1" key="1">
    <citation type="submission" date="2020-03" db="EMBL/GenBank/DDBJ databases">
        <title>Hybrid Assembly of Korean Phytophthora infestans isolates.</title>
        <authorList>
            <person name="Prokchorchik M."/>
            <person name="Lee Y."/>
            <person name="Seo J."/>
            <person name="Cho J.-H."/>
            <person name="Park Y.-E."/>
            <person name="Jang D.-C."/>
            <person name="Im J.-S."/>
            <person name="Choi J.-G."/>
            <person name="Park H.-J."/>
            <person name="Lee G.-B."/>
            <person name="Lee Y.-G."/>
            <person name="Hong S.-Y."/>
            <person name="Cho K."/>
            <person name="Sohn K.H."/>
        </authorList>
    </citation>
    <scope>NUCLEOTIDE SEQUENCE</scope>
    <source>
        <strain evidence="1">KR_2_A2</strain>
    </source>
</reference>
<accession>A0A8S9U4E6</accession>
<dbReference type="EMBL" id="JAACNO010002324">
    <property type="protein sequence ID" value="KAF4134247.1"/>
    <property type="molecule type" value="Genomic_DNA"/>
</dbReference>
<evidence type="ECO:0008006" key="3">
    <source>
        <dbReference type="Google" id="ProtNLM"/>
    </source>
</evidence>
<evidence type="ECO:0000313" key="1">
    <source>
        <dbReference type="EMBL" id="KAF4134247.1"/>
    </source>
</evidence>
<dbReference type="AlphaFoldDB" id="A0A8S9U4E6"/>
<sequence length="199" mass="22528">MSLAPDDVFKRLRLGDKVDDLLTDPSFFALNRYLVDYNVHIPKSKSSLTMAEVLRRGYGDEAVARLLQQTAANAKDADTRQMAVRLQDQQFTIWKKLGFKNDDVFKRLGLDKDGVTLANPNFVAWGKFVKSWSGEKTTPFDSLWARYGEKGQAKMLVAPREKVGGNDVYTFLQNQLVKKWLTMIRGPDDVAAMDTFGVK</sequence>
<gene>
    <name evidence="1" type="ORF">GN958_ATG16547</name>
</gene>
<evidence type="ECO:0000313" key="2">
    <source>
        <dbReference type="Proteomes" id="UP000704712"/>
    </source>
</evidence>
<comment type="caution">
    <text evidence="1">The sequence shown here is derived from an EMBL/GenBank/DDBJ whole genome shotgun (WGS) entry which is preliminary data.</text>
</comment>
<protein>
    <recommendedName>
        <fullName evidence="3">RxLR effector protein</fullName>
    </recommendedName>
</protein>
<proteinExistence type="predicted"/>
<organism evidence="1 2">
    <name type="scientific">Phytophthora infestans</name>
    <name type="common">Potato late blight agent</name>
    <name type="synonym">Botrytis infestans</name>
    <dbReference type="NCBI Taxonomy" id="4787"/>
    <lineage>
        <taxon>Eukaryota</taxon>
        <taxon>Sar</taxon>
        <taxon>Stramenopiles</taxon>
        <taxon>Oomycota</taxon>
        <taxon>Peronosporomycetes</taxon>
        <taxon>Peronosporales</taxon>
        <taxon>Peronosporaceae</taxon>
        <taxon>Phytophthora</taxon>
    </lineage>
</organism>
<dbReference type="Proteomes" id="UP000704712">
    <property type="component" value="Unassembled WGS sequence"/>
</dbReference>
<name>A0A8S9U4E6_PHYIN</name>